<sequence length="9" mass="1082">MAKFDQVED</sequence>
<organism evidence="1">
    <name type="scientific">Anguilla anguilla</name>
    <name type="common">European freshwater eel</name>
    <name type="synonym">Muraena anguilla</name>
    <dbReference type="NCBI Taxonomy" id="7936"/>
    <lineage>
        <taxon>Eukaryota</taxon>
        <taxon>Metazoa</taxon>
        <taxon>Chordata</taxon>
        <taxon>Craniata</taxon>
        <taxon>Vertebrata</taxon>
        <taxon>Euteleostomi</taxon>
        <taxon>Actinopterygii</taxon>
        <taxon>Neopterygii</taxon>
        <taxon>Teleostei</taxon>
        <taxon>Anguilliformes</taxon>
        <taxon>Anguillidae</taxon>
        <taxon>Anguilla</taxon>
    </lineage>
</organism>
<reference evidence="1" key="1">
    <citation type="submission" date="2014-11" db="EMBL/GenBank/DDBJ databases">
        <authorList>
            <person name="Amaro Gonzalez C."/>
        </authorList>
    </citation>
    <scope>NUCLEOTIDE SEQUENCE</scope>
</reference>
<dbReference type="EMBL" id="GBXM01045030">
    <property type="protein sequence ID" value="JAH63547.1"/>
    <property type="molecule type" value="Transcribed_RNA"/>
</dbReference>
<accession>A0A0E9UCT3</accession>
<reference evidence="1" key="2">
    <citation type="journal article" date="2015" name="Fish Shellfish Immunol.">
        <title>Early steps in the European eel (Anguilla anguilla)-Vibrio vulnificus interaction in the gills: Role of the RtxA13 toxin.</title>
        <authorList>
            <person name="Callol A."/>
            <person name="Pajuelo D."/>
            <person name="Ebbesson L."/>
            <person name="Teles M."/>
            <person name="MacKenzie S."/>
            <person name="Amaro C."/>
        </authorList>
    </citation>
    <scope>NUCLEOTIDE SEQUENCE</scope>
</reference>
<name>A0A0E9UCT3_ANGAN</name>
<evidence type="ECO:0000313" key="1">
    <source>
        <dbReference type="EMBL" id="JAH63547.1"/>
    </source>
</evidence>
<protein>
    <submittedName>
        <fullName evidence="1">Uncharacterized protein</fullName>
    </submittedName>
</protein>
<proteinExistence type="predicted"/>